<organism evidence="1 2">
    <name type="scientific">Blastococcus saxobsidens</name>
    <dbReference type="NCBI Taxonomy" id="138336"/>
    <lineage>
        <taxon>Bacteria</taxon>
        <taxon>Bacillati</taxon>
        <taxon>Actinomycetota</taxon>
        <taxon>Actinomycetes</taxon>
        <taxon>Geodermatophilales</taxon>
        <taxon>Geodermatophilaceae</taxon>
        <taxon>Blastococcus</taxon>
    </lineage>
</organism>
<dbReference type="AlphaFoldDB" id="A0A6L9VWV0"/>
<dbReference type="RefSeq" id="WP_163201679.1">
    <property type="nucleotide sequence ID" value="NZ_JAAGWG010000001.1"/>
</dbReference>
<evidence type="ECO:0000313" key="1">
    <source>
        <dbReference type="EMBL" id="NEK84255.1"/>
    </source>
</evidence>
<name>A0A6L9VWV0_9ACTN</name>
<evidence type="ECO:0000313" key="2">
    <source>
        <dbReference type="Proteomes" id="UP000479241"/>
    </source>
</evidence>
<protein>
    <submittedName>
        <fullName evidence="1">Uncharacterized protein</fullName>
    </submittedName>
</protein>
<sequence>MIENSGFPVGELLSHLPARFARDVEVISYFEERSASGLGKGVGEALMLDRLDSYVTECGHAYELVVKVTGRLIVRNAGLLLPHTVSSQDAFVRLRRDLTQVDSRLFAVTPAILHEHLTGLAGQVDERNGRYLEHAVAERVLTGVGTGLNRRTFSVAPVFTGASGSTGAAYAGPRRLVEGLTETFRNRLPGDFL</sequence>
<gene>
    <name evidence="1" type="ORF">GCU60_00495</name>
</gene>
<comment type="caution">
    <text evidence="1">The sequence shown here is derived from an EMBL/GenBank/DDBJ whole genome shotgun (WGS) entry which is preliminary data.</text>
</comment>
<accession>A0A6L9VWV0</accession>
<dbReference type="EMBL" id="JAAGWG010000001">
    <property type="protein sequence ID" value="NEK84255.1"/>
    <property type="molecule type" value="Genomic_DNA"/>
</dbReference>
<dbReference type="Proteomes" id="UP000479241">
    <property type="component" value="Unassembled WGS sequence"/>
</dbReference>
<reference evidence="1 2" key="1">
    <citation type="submission" date="2019-12" db="EMBL/GenBank/DDBJ databases">
        <title>the WGS of Blastococcus saxobsidens 67B17.</title>
        <authorList>
            <person name="Jiang Z."/>
        </authorList>
    </citation>
    <scope>NUCLEOTIDE SEQUENCE [LARGE SCALE GENOMIC DNA]</scope>
    <source>
        <strain evidence="1 2">67B17</strain>
    </source>
</reference>
<proteinExistence type="predicted"/>